<organism evidence="1 2">
    <name type="scientific">Verticillium longisporum</name>
    <name type="common">Verticillium dahliae var. longisporum</name>
    <dbReference type="NCBI Taxonomy" id="100787"/>
    <lineage>
        <taxon>Eukaryota</taxon>
        <taxon>Fungi</taxon>
        <taxon>Dikarya</taxon>
        <taxon>Ascomycota</taxon>
        <taxon>Pezizomycotina</taxon>
        <taxon>Sordariomycetes</taxon>
        <taxon>Hypocreomycetidae</taxon>
        <taxon>Glomerellales</taxon>
        <taxon>Plectosphaerellaceae</taxon>
        <taxon>Verticillium</taxon>
    </lineage>
</organism>
<sequence>MCEWYRREFGCRHYLIGAASWCPDYSRTGRRCEVRVGHIDYSAGDCTGCSNRRTAESTHWQGLALVRAAALSPWRDDDHVMTEWTWTVNIYLKLSS</sequence>
<name>A0A0G4LLG0_VERLO</name>
<protein>
    <submittedName>
        <fullName evidence="1">Uncharacterized protein</fullName>
    </submittedName>
</protein>
<evidence type="ECO:0000313" key="2">
    <source>
        <dbReference type="Proteomes" id="UP000045706"/>
    </source>
</evidence>
<gene>
    <name evidence="1" type="ORF">BN1723_012813</name>
</gene>
<evidence type="ECO:0000313" key="1">
    <source>
        <dbReference type="EMBL" id="CRK22882.1"/>
    </source>
</evidence>
<dbReference type="AlphaFoldDB" id="A0A0G4LLG0"/>
<dbReference type="Proteomes" id="UP000045706">
    <property type="component" value="Unassembled WGS sequence"/>
</dbReference>
<accession>A0A0G4LLG0</accession>
<proteinExistence type="predicted"/>
<dbReference type="EMBL" id="CVQI01013891">
    <property type="protein sequence ID" value="CRK22882.1"/>
    <property type="molecule type" value="Genomic_DNA"/>
</dbReference>
<reference evidence="2" key="1">
    <citation type="submission" date="2015-05" db="EMBL/GenBank/DDBJ databases">
        <authorList>
            <person name="Fogelqvist Johan"/>
        </authorList>
    </citation>
    <scope>NUCLEOTIDE SEQUENCE [LARGE SCALE GENOMIC DNA]</scope>
</reference>